<organism evidence="2 3">
    <name type="scientific">Methylopila henanensis</name>
    <dbReference type="NCBI Taxonomy" id="873516"/>
    <lineage>
        <taxon>Bacteria</taxon>
        <taxon>Pseudomonadati</taxon>
        <taxon>Pseudomonadota</taxon>
        <taxon>Alphaproteobacteria</taxon>
        <taxon>Hyphomicrobiales</taxon>
        <taxon>Methylopilaceae</taxon>
        <taxon>Methylopila</taxon>
    </lineage>
</organism>
<keyword evidence="3" id="KW-1185">Reference proteome</keyword>
<reference evidence="3" key="1">
    <citation type="journal article" date="2019" name="Int. J. Syst. Evol. Microbiol.">
        <title>The Global Catalogue of Microorganisms (GCM) 10K type strain sequencing project: providing services to taxonomists for standard genome sequencing and annotation.</title>
        <authorList>
            <consortium name="The Broad Institute Genomics Platform"/>
            <consortium name="The Broad Institute Genome Sequencing Center for Infectious Disease"/>
            <person name="Wu L."/>
            <person name="Ma J."/>
        </authorList>
    </citation>
    <scope>NUCLEOTIDE SEQUENCE [LARGE SCALE GENOMIC DNA]</scope>
    <source>
        <strain evidence="3">KCTC 23707</strain>
    </source>
</reference>
<accession>A0ABW4K5I0</accession>
<dbReference type="EMBL" id="JBHUER010000007">
    <property type="protein sequence ID" value="MFD1703424.1"/>
    <property type="molecule type" value="Genomic_DNA"/>
</dbReference>
<protein>
    <recommendedName>
        <fullName evidence="4">TonB-dependent receptor plug domain-containing protein</fullName>
    </recommendedName>
</protein>
<evidence type="ECO:0000313" key="2">
    <source>
        <dbReference type="EMBL" id="MFD1703424.1"/>
    </source>
</evidence>
<feature type="chain" id="PRO_5045458246" description="TonB-dependent receptor plug domain-containing protein" evidence="1">
    <location>
        <begin position="26"/>
        <end position="125"/>
    </location>
</feature>
<sequence length="125" mass="12928">MSFIGRLPLAIAFAASIGLVGPASGQSSDDDGGATQLETITVFGSEPDLKDVLSPGEVSVVYPDDVKGEHKALPDLLDQIPGVYARRVAGTGQYTTSRVSAARRSAAPIIMRPRGCSGSPTALRT</sequence>
<dbReference type="Proteomes" id="UP001597308">
    <property type="component" value="Unassembled WGS sequence"/>
</dbReference>
<keyword evidence="1" id="KW-0732">Signal</keyword>
<comment type="caution">
    <text evidence="2">The sequence shown here is derived from an EMBL/GenBank/DDBJ whole genome shotgun (WGS) entry which is preliminary data.</text>
</comment>
<gene>
    <name evidence="2" type="ORF">ACFSCV_10450</name>
</gene>
<feature type="signal peptide" evidence="1">
    <location>
        <begin position="1"/>
        <end position="25"/>
    </location>
</feature>
<evidence type="ECO:0000256" key="1">
    <source>
        <dbReference type="SAM" id="SignalP"/>
    </source>
</evidence>
<evidence type="ECO:0008006" key="4">
    <source>
        <dbReference type="Google" id="ProtNLM"/>
    </source>
</evidence>
<dbReference type="RefSeq" id="WP_378799533.1">
    <property type="nucleotide sequence ID" value="NZ_JBHUER010000007.1"/>
</dbReference>
<proteinExistence type="predicted"/>
<name>A0ABW4K5I0_9HYPH</name>
<evidence type="ECO:0000313" key="3">
    <source>
        <dbReference type="Proteomes" id="UP001597308"/>
    </source>
</evidence>